<name>A0A1W9ZQE0_MYCAI</name>
<evidence type="ECO:0000256" key="3">
    <source>
        <dbReference type="ARBA" id="ARBA00022630"/>
    </source>
</evidence>
<proteinExistence type="inferred from homology"/>
<evidence type="ECO:0000256" key="2">
    <source>
        <dbReference type="ARBA" id="ARBA00009347"/>
    </source>
</evidence>
<dbReference type="PANTHER" id="PTHR43292">
    <property type="entry name" value="ACYL-COA DEHYDROGENASE"/>
    <property type="match status" value="1"/>
</dbReference>
<evidence type="ECO:0000313" key="10">
    <source>
        <dbReference type="EMBL" id="ORA19883.1"/>
    </source>
</evidence>
<feature type="domain" description="Acyl-CoA dehydrogenase/oxidase C-terminal" evidence="7">
    <location>
        <begin position="226"/>
        <end position="376"/>
    </location>
</feature>
<comment type="caution">
    <text evidence="10">The sequence shown here is derived from an EMBL/GenBank/DDBJ whole genome shotgun (WGS) entry which is preliminary data.</text>
</comment>
<dbReference type="InterPro" id="IPR037069">
    <property type="entry name" value="AcylCoA_DH/ox_N_sf"/>
</dbReference>
<reference evidence="10 11" key="1">
    <citation type="submission" date="2016-12" db="EMBL/GenBank/DDBJ databases">
        <title>The new phylogeny of genus Mycobacterium.</title>
        <authorList>
            <person name="Tortoli E."/>
            <person name="Trovato A."/>
            <person name="Cirillo D.M."/>
        </authorList>
    </citation>
    <scope>NUCLEOTIDE SEQUENCE [LARGE SCALE GENOMIC DNA]</scope>
    <source>
        <strain evidence="10 11">DSM 45069</strain>
    </source>
</reference>
<dbReference type="OrthoDB" id="4657809at2"/>
<keyword evidence="3" id="KW-0285">Flavoprotein</keyword>
<dbReference type="InterPro" id="IPR013786">
    <property type="entry name" value="AcylCoA_DH/ox_N"/>
</dbReference>
<dbReference type="Gene3D" id="2.40.110.10">
    <property type="entry name" value="Butyryl-CoA Dehydrogenase, subunit A, domain 2"/>
    <property type="match status" value="2"/>
</dbReference>
<evidence type="ECO:0000259" key="9">
    <source>
        <dbReference type="Pfam" id="PF02771"/>
    </source>
</evidence>
<dbReference type="SUPFAM" id="SSF47203">
    <property type="entry name" value="Acyl-CoA dehydrogenase C-terminal domain-like"/>
    <property type="match status" value="2"/>
</dbReference>
<dbReference type="GO" id="GO:0005886">
    <property type="term" value="C:plasma membrane"/>
    <property type="evidence" value="ECO:0007669"/>
    <property type="project" value="TreeGrafter"/>
</dbReference>
<evidence type="ECO:0000256" key="5">
    <source>
        <dbReference type="ARBA" id="ARBA00023002"/>
    </source>
</evidence>
<evidence type="ECO:0000259" key="8">
    <source>
        <dbReference type="Pfam" id="PF02770"/>
    </source>
</evidence>
<evidence type="ECO:0000256" key="1">
    <source>
        <dbReference type="ARBA" id="ARBA00001974"/>
    </source>
</evidence>
<dbReference type="InterPro" id="IPR052161">
    <property type="entry name" value="Mycobact_Acyl-CoA_DH"/>
</dbReference>
<dbReference type="InterPro" id="IPR006091">
    <property type="entry name" value="Acyl-CoA_Oxase/DH_mid-dom"/>
</dbReference>
<dbReference type="Pfam" id="PF02770">
    <property type="entry name" value="Acyl-CoA_dh_M"/>
    <property type="match status" value="1"/>
</dbReference>
<protein>
    <submittedName>
        <fullName evidence="10">Acyl-CoA dehydrogenase</fullName>
    </submittedName>
</protein>
<feature type="domain" description="Acyl-CoA dehydrogenase/oxidase C-terminal" evidence="7">
    <location>
        <begin position="620"/>
        <end position="751"/>
    </location>
</feature>
<keyword evidence="11" id="KW-1185">Reference proteome</keyword>
<evidence type="ECO:0000259" key="7">
    <source>
        <dbReference type="Pfam" id="PF00441"/>
    </source>
</evidence>
<evidence type="ECO:0000256" key="4">
    <source>
        <dbReference type="ARBA" id="ARBA00022827"/>
    </source>
</evidence>
<sequence>MTTVGGWRARLQELLDDYRREQAAGSGPQLDRIDAARAWQSRLVDEMLAAPGWPKSVGGMGLSLEEQLEYYRITAAAGAPAHPCPLSFIVAPTLIAHGTEEQKARFLEPLLRADEFWCQGFSEPGAGSDLASVSTRAVRDHGVYRVSGQKVWTSMADRADWMFALVRTGPAGRGTDGITYLLIPMDSPGVEVRPLRDISGAAHFAEVFLDDVEVAINLRVGDEGCGWTIMRTSLGHERATAFLADEFKYRTTTDRVIALVRAQQLDADPIVRQAVARLELGVRTIVANSARALDAVLRGEDPGGVASVNRLVKSEFEQDLHALALRATGPHGALGSRASGAIDKGRWTFGYLMSRATTIGAGTAEIQRNTIAESVLGLPSHRGEGRRPAAVDPGSPLAVSDPNERQLRDALAESLRAHADVAPILDQTRLIDATDHQLWSALVDFGLPGLAIDEALGGAGTSRRLLYAAIEEVGKAIAPVPLVPTVTALDVAVAARAKAAAKRIVGGATAAFAVPLHDTGWLTTGPSLPEWDGQRLSGMIPVVAGAPAAEVLLVLARTQHREVLVVVDPKEDGIDIDAQQALDLSATIGALTLSGARGEIVGEGPDLQRALAIARRHSLLAVAADSVGVAARALAMSVHWACEREQFGRPIGSFQAVSHRCADMLVALESARGLVLSAANLEVGEKDCSAELAAAAAFDAAVAITEGAVQVHGGIGFTWEHPAHLLLRRARANAVLVGRSDALRDRAAQTLLSQQEVGS</sequence>
<comment type="cofactor">
    <cofactor evidence="1">
        <name>FAD</name>
        <dbReference type="ChEBI" id="CHEBI:57692"/>
    </cofactor>
</comment>
<evidence type="ECO:0000313" key="11">
    <source>
        <dbReference type="Proteomes" id="UP000192707"/>
    </source>
</evidence>
<dbReference type="InterPro" id="IPR009100">
    <property type="entry name" value="AcylCoA_DH/oxidase_NM_dom_sf"/>
</dbReference>
<dbReference type="InterPro" id="IPR009075">
    <property type="entry name" value="AcylCo_DH/oxidase_C"/>
</dbReference>
<dbReference type="EMBL" id="MVHG01000005">
    <property type="protein sequence ID" value="ORA19883.1"/>
    <property type="molecule type" value="Genomic_DNA"/>
</dbReference>
<dbReference type="Gene3D" id="1.10.540.10">
    <property type="entry name" value="Acyl-CoA dehydrogenase/oxidase, N-terminal domain"/>
    <property type="match status" value="2"/>
</dbReference>
<dbReference type="InterPro" id="IPR036250">
    <property type="entry name" value="AcylCo_DH-like_C"/>
</dbReference>
<feature type="domain" description="Acyl-CoA dehydrogenase/oxidase N-terminal" evidence="9">
    <location>
        <begin position="403"/>
        <end position="487"/>
    </location>
</feature>
<organism evidence="10 11">
    <name type="scientific">Mycobacterium arosiense ATCC BAA-1401 = DSM 45069</name>
    <dbReference type="NCBI Taxonomy" id="1265311"/>
    <lineage>
        <taxon>Bacteria</taxon>
        <taxon>Bacillati</taxon>
        <taxon>Actinomycetota</taxon>
        <taxon>Actinomycetes</taxon>
        <taxon>Mycobacteriales</taxon>
        <taxon>Mycobacteriaceae</taxon>
        <taxon>Mycobacterium</taxon>
        <taxon>Mycobacterium avium complex (MAC)</taxon>
    </lineage>
</organism>
<gene>
    <name evidence="10" type="ORF">BST14_03900</name>
</gene>
<dbReference type="Proteomes" id="UP000192707">
    <property type="component" value="Unassembled WGS sequence"/>
</dbReference>
<dbReference type="AlphaFoldDB" id="A0A1W9ZQE0"/>
<evidence type="ECO:0000256" key="6">
    <source>
        <dbReference type="SAM" id="MobiDB-lite"/>
    </source>
</evidence>
<keyword evidence="4" id="KW-0274">FAD</keyword>
<keyword evidence="5" id="KW-0560">Oxidoreductase</keyword>
<dbReference type="FunFam" id="2.40.110.10:FF:000011">
    <property type="entry name" value="Acyl-CoA dehydrogenase FadE34"/>
    <property type="match status" value="1"/>
</dbReference>
<dbReference type="GO" id="GO:0050660">
    <property type="term" value="F:flavin adenine dinucleotide binding"/>
    <property type="evidence" value="ECO:0007669"/>
    <property type="project" value="InterPro"/>
</dbReference>
<dbReference type="SUPFAM" id="SSF56645">
    <property type="entry name" value="Acyl-CoA dehydrogenase NM domain-like"/>
    <property type="match status" value="2"/>
</dbReference>
<dbReference type="Gene3D" id="1.20.140.10">
    <property type="entry name" value="Butyryl-CoA Dehydrogenase, subunit A, domain 3"/>
    <property type="match status" value="2"/>
</dbReference>
<feature type="domain" description="Acyl-CoA dehydrogenase/oxidase N-terminal" evidence="9">
    <location>
        <begin position="29"/>
        <end position="112"/>
    </location>
</feature>
<feature type="region of interest" description="Disordered" evidence="6">
    <location>
        <begin position="378"/>
        <end position="402"/>
    </location>
</feature>
<comment type="similarity">
    <text evidence="2">Belongs to the acyl-CoA dehydrogenase family.</text>
</comment>
<dbReference type="Pfam" id="PF02771">
    <property type="entry name" value="Acyl-CoA_dh_N"/>
    <property type="match status" value="2"/>
</dbReference>
<dbReference type="Pfam" id="PF00441">
    <property type="entry name" value="Acyl-CoA_dh_1"/>
    <property type="match status" value="2"/>
</dbReference>
<dbReference type="GO" id="GO:0016627">
    <property type="term" value="F:oxidoreductase activity, acting on the CH-CH group of donors"/>
    <property type="evidence" value="ECO:0007669"/>
    <property type="project" value="InterPro"/>
</dbReference>
<dbReference type="RefSeq" id="WP_083063268.1">
    <property type="nucleotide sequence ID" value="NZ_MVHG01000005.1"/>
</dbReference>
<accession>A0A1W9ZQE0</accession>
<dbReference type="InterPro" id="IPR046373">
    <property type="entry name" value="Acyl-CoA_Oxase/DH_mid-dom_sf"/>
</dbReference>
<feature type="domain" description="Acyl-CoA oxidase/dehydrogenase middle" evidence="8">
    <location>
        <begin position="118"/>
        <end position="212"/>
    </location>
</feature>
<dbReference type="PANTHER" id="PTHR43292:SF3">
    <property type="entry name" value="ACYL-COA DEHYDROGENASE FADE29"/>
    <property type="match status" value="1"/>
</dbReference>